<reference evidence="3" key="1">
    <citation type="journal article" date="2013" name="Proc. Natl. Acad. Sci. U.S.A.">
        <title>Improving the coverage of the cyanobacterial phylum using diversity-driven genome sequencing.</title>
        <authorList>
            <person name="Shih P.M."/>
            <person name="Wu D."/>
            <person name="Latifi A."/>
            <person name="Axen S.D."/>
            <person name="Fewer D.P."/>
            <person name="Talla E."/>
            <person name="Calteau A."/>
            <person name="Cai F."/>
            <person name="Tandeau de Marsac N."/>
            <person name="Rippka R."/>
            <person name="Herdman M."/>
            <person name="Sivonen K."/>
            <person name="Coursin T."/>
            <person name="Laurent T."/>
            <person name="Goodwin L."/>
            <person name="Nolan M."/>
            <person name="Davenport K.W."/>
            <person name="Han C.S."/>
            <person name="Rubin E.M."/>
            <person name="Eisen J.A."/>
            <person name="Woyke T."/>
            <person name="Gugger M."/>
            <person name="Kerfeld C.A."/>
        </authorList>
    </citation>
    <scope>NUCLEOTIDE SEQUENCE [LARGE SCALE GENOMIC DNA]</scope>
    <source>
        <strain evidence="3">ATCC 29371 / PCC 7437</strain>
        <plasmid evidence="3">Plasmid pSTA7437.01</plasmid>
    </source>
</reference>
<dbReference type="OrthoDB" id="9827764at2"/>
<evidence type="ECO:0000256" key="1">
    <source>
        <dbReference type="SAM" id="SignalP"/>
    </source>
</evidence>
<gene>
    <name evidence="2" type="ordered locus">Sta7437_4580</name>
</gene>
<dbReference type="EMBL" id="CP003654">
    <property type="protein sequence ID" value="AFZ38039.1"/>
    <property type="molecule type" value="Genomic_DNA"/>
</dbReference>
<keyword evidence="3" id="KW-1185">Reference proteome</keyword>
<keyword evidence="1" id="KW-0732">Signal</keyword>
<organism evidence="2 3">
    <name type="scientific">Stanieria cyanosphaera (strain ATCC 29371 / PCC 7437)</name>
    <dbReference type="NCBI Taxonomy" id="111780"/>
    <lineage>
        <taxon>Bacteria</taxon>
        <taxon>Bacillati</taxon>
        <taxon>Cyanobacteriota</taxon>
        <taxon>Cyanophyceae</taxon>
        <taxon>Pleurocapsales</taxon>
        <taxon>Dermocarpellaceae</taxon>
        <taxon>Stanieria</taxon>
    </lineage>
</organism>
<sequence>MKKLGYFVLFALLMMLFPIQCKAPDVPPGAVGIGLGVEFGAPKIVPLTGTTQFIDYQGEQIVILERDNFNVYTLFTPEFINYQKDCEIMARVSLWAIIFQLLRQNDYIWSYDTEVSCP</sequence>
<keyword evidence="2" id="KW-0614">Plasmid</keyword>
<evidence type="ECO:0000313" key="3">
    <source>
        <dbReference type="Proteomes" id="UP000010473"/>
    </source>
</evidence>
<protein>
    <submittedName>
        <fullName evidence="2">Uncharacterized protein</fullName>
    </submittedName>
</protein>
<dbReference type="HOGENOM" id="CLU_2071684_0_0_3"/>
<geneLocation type="plasmid" evidence="2 3">
    <name>pSTA7437.01</name>
</geneLocation>
<accession>K9Y142</accession>
<dbReference type="AlphaFoldDB" id="K9Y142"/>
<proteinExistence type="predicted"/>
<dbReference type="Proteomes" id="UP000010473">
    <property type="component" value="Plasmid pSTA7437.01"/>
</dbReference>
<dbReference type="RefSeq" id="WP_015211948.1">
    <property type="nucleotide sequence ID" value="NC_019765.1"/>
</dbReference>
<feature type="signal peptide" evidence="1">
    <location>
        <begin position="1"/>
        <end position="23"/>
    </location>
</feature>
<dbReference type="KEGG" id="scs:Sta7437_4580"/>
<feature type="chain" id="PRO_5003938689" evidence="1">
    <location>
        <begin position="24"/>
        <end position="118"/>
    </location>
</feature>
<name>K9Y142_STAC7</name>
<evidence type="ECO:0000313" key="2">
    <source>
        <dbReference type="EMBL" id="AFZ38039.1"/>
    </source>
</evidence>